<feature type="domain" description="J" evidence="3">
    <location>
        <begin position="5"/>
        <end position="70"/>
    </location>
</feature>
<evidence type="ECO:0000256" key="1">
    <source>
        <dbReference type="ARBA" id="ARBA00023186"/>
    </source>
</evidence>
<comment type="caution">
    <text evidence="4">The sequence shown here is derived from an EMBL/GenBank/DDBJ whole genome shotgun (WGS) entry which is preliminary data.</text>
</comment>
<protein>
    <submittedName>
        <fullName evidence="4">DnaJ C-terminal domain-containing protein</fullName>
    </submittedName>
</protein>
<feature type="compositionally biased region" description="Gly residues" evidence="2">
    <location>
        <begin position="80"/>
        <end position="92"/>
    </location>
</feature>
<dbReference type="EMBL" id="JBAKBA010000067">
    <property type="protein sequence ID" value="MEL0660911.1"/>
    <property type="molecule type" value="Genomic_DNA"/>
</dbReference>
<dbReference type="Pfam" id="PF00226">
    <property type="entry name" value="DnaJ"/>
    <property type="match status" value="1"/>
</dbReference>
<evidence type="ECO:0000256" key="2">
    <source>
        <dbReference type="SAM" id="MobiDB-lite"/>
    </source>
</evidence>
<dbReference type="PROSITE" id="PS50076">
    <property type="entry name" value="DNAJ_2"/>
    <property type="match status" value="1"/>
</dbReference>
<name>A0ABU9HGN5_9GAMM</name>
<organism evidence="4 5">
    <name type="scientific">Psychromonas arctica</name>
    <dbReference type="NCBI Taxonomy" id="168275"/>
    <lineage>
        <taxon>Bacteria</taxon>
        <taxon>Pseudomonadati</taxon>
        <taxon>Pseudomonadota</taxon>
        <taxon>Gammaproteobacteria</taxon>
        <taxon>Alteromonadales</taxon>
        <taxon>Psychromonadaceae</taxon>
        <taxon>Psychromonas</taxon>
    </lineage>
</organism>
<dbReference type="PRINTS" id="PR00625">
    <property type="entry name" value="JDOMAIN"/>
</dbReference>
<dbReference type="InterPro" id="IPR008971">
    <property type="entry name" value="HSP40/DnaJ_pept-bd"/>
</dbReference>
<dbReference type="InterPro" id="IPR002939">
    <property type="entry name" value="DnaJ_C"/>
</dbReference>
<dbReference type="InterPro" id="IPR036869">
    <property type="entry name" value="J_dom_sf"/>
</dbReference>
<dbReference type="PANTHER" id="PTHR43096:SF52">
    <property type="entry name" value="DNAJ HOMOLOG 1, MITOCHONDRIAL-RELATED"/>
    <property type="match status" value="1"/>
</dbReference>
<dbReference type="CDD" id="cd06257">
    <property type="entry name" value="DnaJ"/>
    <property type="match status" value="1"/>
</dbReference>
<dbReference type="RefSeq" id="WP_341629281.1">
    <property type="nucleotide sequence ID" value="NZ_JBAKBA010000067.1"/>
</dbReference>
<accession>A0ABU9HGN5</accession>
<dbReference type="Pfam" id="PF01556">
    <property type="entry name" value="DnaJ_C"/>
    <property type="match status" value="1"/>
</dbReference>
<dbReference type="SUPFAM" id="SSF49493">
    <property type="entry name" value="HSP40/DnaJ peptide-binding domain"/>
    <property type="match status" value="2"/>
</dbReference>
<keyword evidence="1" id="KW-0143">Chaperone</keyword>
<dbReference type="SUPFAM" id="SSF46565">
    <property type="entry name" value="Chaperone J-domain"/>
    <property type="match status" value="1"/>
</dbReference>
<dbReference type="Gene3D" id="2.60.260.20">
    <property type="entry name" value="Urease metallochaperone UreE, N-terminal domain"/>
    <property type="match status" value="2"/>
</dbReference>
<dbReference type="Gene3D" id="1.10.287.110">
    <property type="entry name" value="DnaJ domain"/>
    <property type="match status" value="1"/>
</dbReference>
<evidence type="ECO:0000259" key="3">
    <source>
        <dbReference type="PROSITE" id="PS50076"/>
    </source>
</evidence>
<dbReference type="Proteomes" id="UP001366060">
    <property type="component" value="Unassembled WGS sequence"/>
</dbReference>
<reference evidence="4 5" key="1">
    <citation type="submission" date="2024-02" db="EMBL/GenBank/DDBJ databases">
        <title>Bacteria isolated from the canopy kelp, Nereocystis luetkeana.</title>
        <authorList>
            <person name="Pfister C.A."/>
            <person name="Younker I.T."/>
            <person name="Light S.H."/>
        </authorList>
    </citation>
    <scope>NUCLEOTIDE SEQUENCE [LARGE SCALE GENOMIC DNA]</scope>
    <source>
        <strain evidence="4 5">TI.2.07</strain>
    </source>
</reference>
<feature type="region of interest" description="Disordered" evidence="2">
    <location>
        <begin position="79"/>
        <end position="119"/>
    </location>
</feature>
<dbReference type="PROSITE" id="PS00636">
    <property type="entry name" value="DNAJ_1"/>
    <property type="match status" value="1"/>
</dbReference>
<keyword evidence="5" id="KW-1185">Reference proteome</keyword>
<gene>
    <name evidence="4" type="ORF">V6255_17410</name>
</gene>
<dbReference type="InterPro" id="IPR001623">
    <property type="entry name" value="DnaJ_domain"/>
</dbReference>
<dbReference type="SMART" id="SM00271">
    <property type="entry name" value="DnaJ"/>
    <property type="match status" value="1"/>
</dbReference>
<feature type="compositionally biased region" description="Low complexity" evidence="2">
    <location>
        <begin position="93"/>
        <end position="113"/>
    </location>
</feature>
<proteinExistence type="predicted"/>
<dbReference type="CDD" id="cd10747">
    <property type="entry name" value="DnaJ_C"/>
    <property type="match status" value="1"/>
</dbReference>
<sequence>MSKRDCYEVLGVTKTTSEKEIKKAYKKLAMKYHPDRNPDNPVAQEKFREVKAAYEILNDPEKREQYDDFGHSAFENGQARGRGGFGQGGGGDFNDMFGDMFGQRQQHQQQPRHQPQPEKGSDIILQIELTLEECVEGCNKEVRLPNTTNPLAVVVPAGINQGQRVRIAGQGNPGTLGAPRGDLFVEVVLLEHDFFTRKGNDLYCDLVTSFPVASVGGTAKASTFTGHINLKIPAGTQVGRKFRIKGRGVKAMNSDQVGDLIYTVVIPTPTELTERQHELLTELAESMN</sequence>
<evidence type="ECO:0000313" key="5">
    <source>
        <dbReference type="Proteomes" id="UP001366060"/>
    </source>
</evidence>
<dbReference type="InterPro" id="IPR018253">
    <property type="entry name" value="DnaJ_domain_CS"/>
</dbReference>
<evidence type="ECO:0000313" key="4">
    <source>
        <dbReference type="EMBL" id="MEL0660911.1"/>
    </source>
</evidence>
<dbReference type="PANTHER" id="PTHR43096">
    <property type="entry name" value="DNAJ HOMOLOG 1, MITOCHONDRIAL-RELATED"/>
    <property type="match status" value="1"/>
</dbReference>